<accession>A0A815TY10</accession>
<dbReference type="Proteomes" id="UP000682733">
    <property type="component" value="Unassembled WGS sequence"/>
</dbReference>
<evidence type="ECO:0000313" key="5">
    <source>
        <dbReference type="Proteomes" id="UP000663829"/>
    </source>
</evidence>
<feature type="non-terminal residue" evidence="1">
    <location>
        <position position="63"/>
    </location>
</feature>
<dbReference type="Proteomes" id="UP000677228">
    <property type="component" value="Unassembled WGS sequence"/>
</dbReference>
<protein>
    <submittedName>
        <fullName evidence="1">Uncharacterized protein</fullName>
    </submittedName>
</protein>
<evidence type="ECO:0000313" key="2">
    <source>
        <dbReference type="EMBL" id="CAF1678272.1"/>
    </source>
</evidence>
<dbReference type="EMBL" id="CAJNOK010078182">
    <property type="protein sequence ID" value="CAF1678272.1"/>
    <property type="molecule type" value="Genomic_DNA"/>
</dbReference>
<dbReference type="EMBL" id="CAJOBC010088383">
    <property type="protein sequence ID" value="CAF4367998.1"/>
    <property type="molecule type" value="Genomic_DNA"/>
</dbReference>
<gene>
    <name evidence="1" type="ORF">GPM918_LOCUS36929</name>
    <name evidence="2" type="ORF">OVA965_LOCUS45971</name>
    <name evidence="3" type="ORF">SRO942_LOCUS37686</name>
    <name evidence="4" type="ORF">TMI583_LOCUS50027</name>
</gene>
<evidence type="ECO:0000313" key="4">
    <source>
        <dbReference type="EMBL" id="CAF4565473.1"/>
    </source>
</evidence>
<dbReference type="EMBL" id="CAJNOQ010022851">
    <property type="protein sequence ID" value="CAF1506745.1"/>
    <property type="molecule type" value="Genomic_DNA"/>
</dbReference>
<comment type="caution">
    <text evidence="1">The sequence shown here is derived from an EMBL/GenBank/DDBJ whole genome shotgun (WGS) entry which is preliminary data.</text>
</comment>
<evidence type="ECO:0000313" key="3">
    <source>
        <dbReference type="EMBL" id="CAF4367998.1"/>
    </source>
</evidence>
<sequence length="63" mass="7385">MTVNWTNQILLKGIQPAEQFTCRDDQDPVAWLQSIDELFIATGVQKEDRRKLLPMYFSDDVKK</sequence>
<evidence type="ECO:0000313" key="1">
    <source>
        <dbReference type="EMBL" id="CAF1506745.1"/>
    </source>
</evidence>
<organism evidence="1 5">
    <name type="scientific">Didymodactylos carnosus</name>
    <dbReference type="NCBI Taxonomy" id="1234261"/>
    <lineage>
        <taxon>Eukaryota</taxon>
        <taxon>Metazoa</taxon>
        <taxon>Spiralia</taxon>
        <taxon>Gnathifera</taxon>
        <taxon>Rotifera</taxon>
        <taxon>Eurotatoria</taxon>
        <taxon>Bdelloidea</taxon>
        <taxon>Philodinida</taxon>
        <taxon>Philodinidae</taxon>
        <taxon>Didymodactylos</taxon>
    </lineage>
</organism>
<proteinExistence type="predicted"/>
<dbReference type="AlphaFoldDB" id="A0A815TY10"/>
<keyword evidence="5" id="KW-1185">Reference proteome</keyword>
<name>A0A815TY10_9BILA</name>
<reference evidence="1" key="1">
    <citation type="submission" date="2021-02" db="EMBL/GenBank/DDBJ databases">
        <authorList>
            <person name="Nowell W R."/>
        </authorList>
    </citation>
    <scope>NUCLEOTIDE SEQUENCE</scope>
</reference>
<dbReference type="Proteomes" id="UP000663829">
    <property type="component" value="Unassembled WGS sequence"/>
</dbReference>
<dbReference type="Proteomes" id="UP000681722">
    <property type="component" value="Unassembled WGS sequence"/>
</dbReference>
<dbReference type="OrthoDB" id="7480340at2759"/>
<dbReference type="EMBL" id="CAJOBA010115287">
    <property type="protein sequence ID" value="CAF4565473.1"/>
    <property type="molecule type" value="Genomic_DNA"/>
</dbReference>